<feature type="transmembrane region" description="Helical" evidence="6">
    <location>
        <begin position="81"/>
        <end position="99"/>
    </location>
</feature>
<proteinExistence type="predicted"/>
<dbReference type="InterPro" id="IPR036259">
    <property type="entry name" value="MFS_trans_sf"/>
</dbReference>
<keyword evidence="2" id="KW-1003">Cell membrane</keyword>
<dbReference type="SUPFAM" id="SSF103473">
    <property type="entry name" value="MFS general substrate transporter"/>
    <property type="match status" value="1"/>
</dbReference>
<accession>A0A7W7T2Y6</accession>
<feature type="transmembrane region" description="Helical" evidence="6">
    <location>
        <begin position="39"/>
        <end position="60"/>
    </location>
</feature>
<dbReference type="InterPro" id="IPR011701">
    <property type="entry name" value="MFS"/>
</dbReference>
<dbReference type="RefSeq" id="WP_312865645.1">
    <property type="nucleotide sequence ID" value="NZ_BAABAI010000029.1"/>
</dbReference>
<dbReference type="PANTHER" id="PTHR42688:SF1">
    <property type="entry name" value="BLR5212 PROTEIN"/>
    <property type="match status" value="1"/>
</dbReference>
<feature type="transmembrane region" description="Helical" evidence="6">
    <location>
        <begin position="252"/>
        <end position="270"/>
    </location>
</feature>
<feature type="transmembrane region" description="Helical" evidence="6">
    <location>
        <begin position="15"/>
        <end position="33"/>
    </location>
</feature>
<dbReference type="Proteomes" id="UP000542674">
    <property type="component" value="Unassembled WGS sequence"/>
</dbReference>
<dbReference type="GO" id="GO:0005886">
    <property type="term" value="C:plasma membrane"/>
    <property type="evidence" value="ECO:0007669"/>
    <property type="project" value="UniProtKB-SubCell"/>
</dbReference>
<dbReference type="Pfam" id="PF07690">
    <property type="entry name" value="MFS_1"/>
    <property type="match status" value="1"/>
</dbReference>
<dbReference type="PANTHER" id="PTHR42688">
    <property type="entry name" value="CONSERVED PROTEIN"/>
    <property type="match status" value="1"/>
</dbReference>
<evidence type="ECO:0000259" key="7">
    <source>
        <dbReference type="PROSITE" id="PS50850"/>
    </source>
</evidence>
<evidence type="ECO:0000256" key="6">
    <source>
        <dbReference type="SAM" id="Phobius"/>
    </source>
</evidence>
<comment type="caution">
    <text evidence="8">The sequence shown here is derived from an EMBL/GenBank/DDBJ whole genome shotgun (WGS) entry which is preliminary data.</text>
</comment>
<dbReference type="PROSITE" id="PS50850">
    <property type="entry name" value="MFS"/>
    <property type="match status" value="1"/>
</dbReference>
<keyword evidence="5 6" id="KW-0472">Membrane</keyword>
<feature type="transmembrane region" description="Helical" evidence="6">
    <location>
        <begin position="165"/>
        <end position="182"/>
    </location>
</feature>
<dbReference type="EMBL" id="JACHJS010000001">
    <property type="protein sequence ID" value="MBB4965609.1"/>
    <property type="molecule type" value="Genomic_DNA"/>
</dbReference>
<keyword evidence="9" id="KW-1185">Reference proteome</keyword>
<feature type="transmembrane region" description="Helical" evidence="6">
    <location>
        <begin position="212"/>
        <end position="232"/>
    </location>
</feature>
<evidence type="ECO:0000313" key="8">
    <source>
        <dbReference type="EMBL" id="MBB4965609.1"/>
    </source>
</evidence>
<name>A0A7W7T2Y6_9PSEU</name>
<dbReference type="GO" id="GO:0022857">
    <property type="term" value="F:transmembrane transporter activity"/>
    <property type="evidence" value="ECO:0007669"/>
    <property type="project" value="InterPro"/>
</dbReference>
<dbReference type="AlphaFoldDB" id="A0A7W7T2Y6"/>
<feature type="transmembrane region" description="Helical" evidence="6">
    <location>
        <begin position="307"/>
        <end position="328"/>
    </location>
</feature>
<feature type="transmembrane region" description="Helical" evidence="6">
    <location>
        <begin position="349"/>
        <end position="370"/>
    </location>
</feature>
<feature type="domain" description="Major facilitator superfamily (MFS) profile" evidence="7">
    <location>
        <begin position="14"/>
        <end position="405"/>
    </location>
</feature>
<protein>
    <recommendedName>
        <fullName evidence="7">Major facilitator superfamily (MFS) profile domain-containing protein</fullName>
    </recommendedName>
</protein>
<gene>
    <name evidence="8" type="ORF">F4559_002968</name>
</gene>
<evidence type="ECO:0000256" key="4">
    <source>
        <dbReference type="ARBA" id="ARBA00022989"/>
    </source>
</evidence>
<feature type="transmembrane region" description="Helical" evidence="6">
    <location>
        <begin position="105"/>
        <end position="127"/>
    </location>
</feature>
<dbReference type="InterPro" id="IPR020846">
    <property type="entry name" value="MFS_dom"/>
</dbReference>
<evidence type="ECO:0000256" key="1">
    <source>
        <dbReference type="ARBA" id="ARBA00004651"/>
    </source>
</evidence>
<sequence>MTGTWRQFRSLPGSVRLLVVNQFGINLGFYLLMPYLANHLSAGLGMAAWTVGLVLGVRTLSQQGLFLLGGALADRLGYRPMIIAGCALRTVGFALLGLVDSLPALLVASAATGFAGALFNPSVRAYVAADAGPRRVEAFAVFNVFYQAGILVGPLVGLALTALDFGAVCLVAAAIFAVLTALQVRSLPARGGGAEASAGVLADWRTVVGNRAFLLFSLAMISSYVLSSQIYLALPLQAAHVLGVTAGDAGSTALFAVSAVVAVFGQVRLTEWVRARWDAGRAVAGGLGLMAASFVPLVMTAGLTGGAWALVPALVTTVLLTLGTAIAYPFEMDTIVTLSGGRIVATHYGFYNTLAGVGITLGNLATGWVWDVGAATGFPALVWIALATTGAVGTGALLLLNRTTARREAVR</sequence>
<organism evidence="8 9">
    <name type="scientific">Saccharothrix violaceirubra</name>
    <dbReference type="NCBI Taxonomy" id="413306"/>
    <lineage>
        <taxon>Bacteria</taxon>
        <taxon>Bacillati</taxon>
        <taxon>Actinomycetota</taxon>
        <taxon>Actinomycetes</taxon>
        <taxon>Pseudonocardiales</taxon>
        <taxon>Pseudonocardiaceae</taxon>
        <taxon>Saccharothrix</taxon>
    </lineage>
</organism>
<evidence type="ECO:0000256" key="5">
    <source>
        <dbReference type="ARBA" id="ARBA00023136"/>
    </source>
</evidence>
<comment type="subcellular location">
    <subcellularLocation>
        <location evidence="1">Cell membrane</location>
        <topology evidence="1">Multi-pass membrane protein</topology>
    </subcellularLocation>
</comment>
<dbReference type="Gene3D" id="1.20.1250.20">
    <property type="entry name" value="MFS general substrate transporter like domains"/>
    <property type="match status" value="1"/>
</dbReference>
<keyword evidence="4 6" id="KW-1133">Transmembrane helix</keyword>
<feature type="transmembrane region" description="Helical" evidence="6">
    <location>
        <begin position="139"/>
        <end position="159"/>
    </location>
</feature>
<feature type="transmembrane region" description="Helical" evidence="6">
    <location>
        <begin position="382"/>
        <end position="401"/>
    </location>
</feature>
<evidence type="ECO:0000256" key="3">
    <source>
        <dbReference type="ARBA" id="ARBA00022692"/>
    </source>
</evidence>
<keyword evidence="3 6" id="KW-0812">Transmembrane</keyword>
<evidence type="ECO:0000256" key="2">
    <source>
        <dbReference type="ARBA" id="ARBA00022475"/>
    </source>
</evidence>
<feature type="transmembrane region" description="Helical" evidence="6">
    <location>
        <begin position="282"/>
        <end position="301"/>
    </location>
</feature>
<evidence type="ECO:0000313" key="9">
    <source>
        <dbReference type="Proteomes" id="UP000542674"/>
    </source>
</evidence>
<reference evidence="8 9" key="1">
    <citation type="submission" date="2020-08" db="EMBL/GenBank/DDBJ databases">
        <title>Sequencing the genomes of 1000 actinobacteria strains.</title>
        <authorList>
            <person name="Klenk H.-P."/>
        </authorList>
    </citation>
    <scope>NUCLEOTIDE SEQUENCE [LARGE SCALE GENOMIC DNA]</scope>
    <source>
        <strain evidence="8 9">DSM 45084</strain>
    </source>
</reference>
<dbReference type="InterPro" id="IPR052425">
    <property type="entry name" value="Uncharacterized_MFS-type"/>
</dbReference>